<evidence type="ECO:0000313" key="1">
    <source>
        <dbReference type="EMBL" id="MBI6622485.1"/>
    </source>
</evidence>
<protein>
    <submittedName>
        <fullName evidence="1">Uncharacterized protein</fullName>
    </submittedName>
</protein>
<reference evidence="1" key="1">
    <citation type="submission" date="2020-12" db="EMBL/GenBank/DDBJ databases">
        <title>Comparative genomic insights into the epidemiology and virulence of plant pathogenic Pseudomonads from Turkey.</title>
        <authorList>
            <person name="Dillon M."/>
            <person name="Ruiz-Bedoya T."/>
            <person name="Bendalovic-Torma C."/>
            <person name="Guttman K.M."/>
            <person name="Kwak H."/>
            <person name="Middleton M.A."/>
            <person name="Wang P.W."/>
            <person name="Horuz S."/>
            <person name="Aysan Y."/>
            <person name="Guttman D.S."/>
        </authorList>
    </citation>
    <scope>NUCLEOTIDE SEQUENCE</scope>
    <source>
        <strain evidence="1">S5_IA_3a</strain>
    </source>
</reference>
<dbReference type="RefSeq" id="WP_169902369.1">
    <property type="nucleotide sequence ID" value="NZ_JAAQXE010000002.1"/>
</dbReference>
<gene>
    <name evidence="1" type="ORF">YA0853_02230</name>
</gene>
<name>A0A8I1E048_9PSED</name>
<comment type="caution">
    <text evidence="1">The sequence shown here is derived from an EMBL/GenBank/DDBJ whole genome shotgun (WGS) entry which is preliminary data.</text>
</comment>
<organism evidence="1 2">
    <name type="scientific">Pseudomonas rhodesiae</name>
    <dbReference type="NCBI Taxonomy" id="76760"/>
    <lineage>
        <taxon>Bacteria</taxon>
        <taxon>Pseudomonadati</taxon>
        <taxon>Pseudomonadota</taxon>
        <taxon>Gammaproteobacteria</taxon>
        <taxon>Pseudomonadales</taxon>
        <taxon>Pseudomonadaceae</taxon>
        <taxon>Pseudomonas</taxon>
    </lineage>
</organism>
<sequence>MSTVAAVAFLDQYGRYKYASTMSNTIKDVVFFGELVGFKDRASNVFNTLQVSLTFDFDKEPKPGIDILLEKYNFGNTPETAIDPSLLSNLNSQTFEMPMGCNALFVNCPDETTYGWLLIDGVFLDQEAYVNWRDNLMEKGFPPRSPEELAEDKRIAEEDRRLANLRPKKMGKIAIARVRDLDNYCVALIELDVNNTTVKDIRRLITKANGVEAGERPLASTNYFTAQGLKDLADKYKGNYSMTVTIRHQLASVVMDKGYGHPKVRVPSDTRSTLADNVRLADMKGEVIVYFYNGIPSTPFSWKDFLIGDLFASLLGESGNYL</sequence>
<evidence type="ECO:0000313" key="2">
    <source>
        <dbReference type="Proteomes" id="UP000645865"/>
    </source>
</evidence>
<proteinExistence type="predicted"/>
<accession>A0A8I1E048</accession>
<dbReference type="EMBL" id="JAEILH010000004">
    <property type="protein sequence ID" value="MBI6622485.1"/>
    <property type="molecule type" value="Genomic_DNA"/>
</dbReference>
<dbReference type="Proteomes" id="UP000645865">
    <property type="component" value="Unassembled WGS sequence"/>
</dbReference>
<dbReference type="AlphaFoldDB" id="A0A8I1E048"/>